<name>A0A6J7K3R1_9ZZZZ</name>
<proteinExistence type="predicted"/>
<protein>
    <submittedName>
        <fullName evidence="8">Unannotated protein</fullName>
    </submittedName>
</protein>
<evidence type="ECO:0000259" key="7">
    <source>
        <dbReference type="Pfam" id="PF06271"/>
    </source>
</evidence>
<evidence type="ECO:0000256" key="6">
    <source>
        <dbReference type="SAM" id="Phobius"/>
    </source>
</evidence>
<evidence type="ECO:0000256" key="5">
    <source>
        <dbReference type="ARBA" id="ARBA00023136"/>
    </source>
</evidence>
<dbReference type="PANTHER" id="PTHR36115">
    <property type="entry name" value="PROLINE-RICH ANTIGEN HOMOLOG-RELATED"/>
    <property type="match status" value="1"/>
</dbReference>
<keyword evidence="5 6" id="KW-0472">Membrane</keyword>
<gene>
    <name evidence="8" type="ORF">UFOPK3786_00525</name>
</gene>
<dbReference type="Pfam" id="PF06271">
    <property type="entry name" value="RDD"/>
    <property type="match status" value="1"/>
</dbReference>
<evidence type="ECO:0000313" key="8">
    <source>
        <dbReference type="EMBL" id="CAB4949711.1"/>
    </source>
</evidence>
<evidence type="ECO:0000256" key="4">
    <source>
        <dbReference type="ARBA" id="ARBA00022989"/>
    </source>
</evidence>
<comment type="subcellular location">
    <subcellularLocation>
        <location evidence="1">Cell membrane</location>
        <topology evidence="1">Multi-pass membrane protein</topology>
    </subcellularLocation>
</comment>
<dbReference type="GO" id="GO:0005886">
    <property type="term" value="C:plasma membrane"/>
    <property type="evidence" value="ECO:0007669"/>
    <property type="project" value="UniProtKB-SubCell"/>
</dbReference>
<keyword evidence="2" id="KW-1003">Cell membrane</keyword>
<sequence length="129" mass="14104">MKHEISLGRRFLGLTIDWLMCYAIALGFFGGTGSFADRAPHARVPHLIIFFIEVLILTAFGGATAGHRIVGLKVVQFQGGGNPTPVQSFIRTVLLCLVVTAITYDERGRGIHERLSGTALIDIRKSRPN</sequence>
<dbReference type="InterPro" id="IPR010432">
    <property type="entry name" value="RDD"/>
</dbReference>
<dbReference type="PANTHER" id="PTHR36115:SF6">
    <property type="entry name" value="PROLINE-RICH ANTIGEN HOMOLOG"/>
    <property type="match status" value="1"/>
</dbReference>
<reference evidence="8" key="1">
    <citation type="submission" date="2020-05" db="EMBL/GenBank/DDBJ databases">
        <authorList>
            <person name="Chiriac C."/>
            <person name="Salcher M."/>
            <person name="Ghai R."/>
            <person name="Kavagutti S V."/>
        </authorList>
    </citation>
    <scope>NUCLEOTIDE SEQUENCE</scope>
</reference>
<dbReference type="EMBL" id="CAFBNK010000079">
    <property type="protein sequence ID" value="CAB4949711.1"/>
    <property type="molecule type" value="Genomic_DNA"/>
</dbReference>
<dbReference type="AlphaFoldDB" id="A0A6J7K3R1"/>
<feature type="transmembrane region" description="Helical" evidence="6">
    <location>
        <begin position="12"/>
        <end position="35"/>
    </location>
</feature>
<organism evidence="8">
    <name type="scientific">freshwater metagenome</name>
    <dbReference type="NCBI Taxonomy" id="449393"/>
    <lineage>
        <taxon>unclassified sequences</taxon>
        <taxon>metagenomes</taxon>
        <taxon>ecological metagenomes</taxon>
    </lineage>
</organism>
<accession>A0A6J7K3R1</accession>
<evidence type="ECO:0000256" key="2">
    <source>
        <dbReference type="ARBA" id="ARBA00022475"/>
    </source>
</evidence>
<feature type="transmembrane region" description="Helical" evidence="6">
    <location>
        <begin position="47"/>
        <end position="66"/>
    </location>
</feature>
<feature type="domain" description="RDD" evidence="7">
    <location>
        <begin position="6"/>
        <end position="97"/>
    </location>
</feature>
<keyword evidence="4 6" id="KW-1133">Transmembrane helix</keyword>
<evidence type="ECO:0000256" key="3">
    <source>
        <dbReference type="ARBA" id="ARBA00022692"/>
    </source>
</evidence>
<evidence type="ECO:0000256" key="1">
    <source>
        <dbReference type="ARBA" id="ARBA00004651"/>
    </source>
</evidence>
<keyword evidence="3 6" id="KW-0812">Transmembrane</keyword>
<dbReference type="InterPro" id="IPR051791">
    <property type="entry name" value="Pra-immunoreactive"/>
</dbReference>